<dbReference type="AlphaFoldDB" id="A0A0A9GE17"/>
<sequence>MASFLWYELPCISDFVESQLKNLVKNCGSQPSETVNIGVSRERFSIRKSSTRKFSPISIACNFTMASTS</sequence>
<dbReference type="EMBL" id="GBRH01177095">
    <property type="protein sequence ID" value="JAE20801.1"/>
    <property type="molecule type" value="Transcribed_RNA"/>
</dbReference>
<name>A0A0A9GE17_ARUDO</name>
<evidence type="ECO:0000313" key="1">
    <source>
        <dbReference type="EMBL" id="JAE20801.1"/>
    </source>
</evidence>
<reference evidence="1" key="2">
    <citation type="journal article" date="2015" name="Data Brief">
        <title>Shoot transcriptome of the giant reed, Arundo donax.</title>
        <authorList>
            <person name="Barrero R.A."/>
            <person name="Guerrero F.D."/>
            <person name="Moolhuijzen P."/>
            <person name="Goolsby J.A."/>
            <person name="Tidwell J."/>
            <person name="Bellgard S.E."/>
            <person name="Bellgard M.I."/>
        </authorList>
    </citation>
    <scope>NUCLEOTIDE SEQUENCE</scope>
    <source>
        <tissue evidence="1">Shoot tissue taken approximately 20 cm above the soil surface</tissue>
    </source>
</reference>
<proteinExistence type="predicted"/>
<protein>
    <submittedName>
        <fullName evidence="1">Uncharacterized protein</fullName>
    </submittedName>
</protein>
<reference evidence="1" key="1">
    <citation type="submission" date="2014-09" db="EMBL/GenBank/DDBJ databases">
        <authorList>
            <person name="Magalhaes I.L.F."/>
            <person name="Oliveira U."/>
            <person name="Santos F.R."/>
            <person name="Vidigal T.H.D.A."/>
            <person name="Brescovit A.D."/>
            <person name="Santos A.J."/>
        </authorList>
    </citation>
    <scope>NUCLEOTIDE SEQUENCE</scope>
    <source>
        <tissue evidence="1">Shoot tissue taken approximately 20 cm above the soil surface</tissue>
    </source>
</reference>
<organism evidence="1">
    <name type="scientific">Arundo donax</name>
    <name type="common">Giant reed</name>
    <name type="synonym">Donax arundinaceus</name>
    <dbReference type="NCBI Taxonomy" id="35708"/>
    <lineage>
        <taxon>Eukaryota</taxon>
        <taxon>Viridiplantae</taxon>
        <taxon>Streptophyta</taxon>
        <taxon>Embryophyta</taxon>
        <taxon>Tracheophyta</taxon>
        <taxon>Spermatophyta</taxon>
        <taxon>Magnoliopsida</taxon>
        <taxon>Liliopsida</taxon>
        <taxon>Poales</taxon>
        <taxon>Poaceae</taxon>
        <taxon>PACMAD clade</taxon>
        <taxon>Arundinoideae</taxon>
        <taxon>Arundineae</taxon>
        <taxon>Arundo</taxon>
    </lineage>
</organism>
<accession>A0A0A9GE17</accession>